<dbReference type="RefSeq" id="XP_018382599.1">
    <property type="nucleotide sequence ID" value="XM_018528726.1"/>
</dbReference>
<dbReference type="KEGG" id="aalt:CC77DRAFT_1064438"/>
<organism evidence="1 2">
    <name type="scientific">Alternaria alternata</name>
    <name type="common">Alternaria rot fungus</name>
    <name type="synonym">Torula alternata</name>
    <dbReference type="NCBI Taxonomy" id="5599"/>
    <lineage>
        <taxon>Eukaryota</taxon>
        <taxon>Fungi</taxon>
        <taxon>Dikarya</taxon>
        <taxon>Ascomycota</taxon>
        <taxon>Pezizomycotina</taxon>
        <taxon>Dothideomycetes</taxon>
        <taxon>Pleosporomycetidae</taxon>
        <taxon>Pleosporales</taxon>
        <taxon>Pleosporineae</taxon>
        <taxon>Pleosporaceae</taxon>
        <taxon>Alternaria</taxon>
        <taxon>Alternaria sect. Alternaria</taxon>
        <taxon>Alternaria alternata complex</taxon>
    </lineage>
</organism>
<gene>
    <name evidence="1" type="ORF">CC77DRAFT_1064438</name>
</gene>
<evidence type="ECO:0000313" key="1">
    <source>
        <dbReference type="EMBL" id="OAG17178.1"/>
    </source>
</evidence>
<name>A0A177DCB8_ALTAL</name>
<dbReference type="AlphaFoldDB" id="A0A177DCB8"/>
<evidence type="ECO:0000313" key="2">
    <source>
        <dbReference type="Proteomes" id="UP000077248"/>
    </source>
</evidence>
<dbReference type="Proteomes" id="UP000077248">
    <property type="component" value="Unassembled WGS sequence"/>
</dbReference>
<dbReference type="VEuPathDB" id="FungiDB:CC77DRAFT_1064438"/>
<dbReference type="OMA" id="ERCMNAG"/>
<keyword evidence="2" id="KW-1185">Reference proteome</keyword>
<dbReference type="EMBL" id="KV441487">
    <property type="protein sequence ID" value="OAG17178.1"/>
    <property type="molecule type" value="Genomic_DNA"/>
</dbReference>
<protein>
    <submittedName>
        <fullName evidence="1">Uncharacterized protein</fullName>
    </submittedName>
</protein>
<proteinExistence type="predicted"/>
<reference evidence="1 2" key="1">
    <citation type="submission" date="2016-05" db="EMBL/GenBank/DDBJ databases">
        <title>Comparative analysis of secretome profiles of manganese(II)-oxidizing ascomycete fungi.</title>
        <authorList>
            <consortium name="DOE Joint Genome Institute"/>
            <person name="Zeiner C.A."/>
            <person name="Purvine S.O."/>
            <person name="Zink E.M."/>
            <person name="Wu S."/>
            <person name="Pasa-Tolic L."/>
            <person name="Chaput D.L."/>
            <person name="Haridas S."/>
            <person name="Grigoriev I.V."/>
            <person name="Santelli C.M."/>
            <person name="Hansel C.M."/>
        </authorList>
    </citation>
    <scope>NUCLEOTIDE SEQUENCE [LARGE SCALE GENOMIC DNA]</scope>
    <source>
        <strain evidence="1 2">SRC1lrK2f</strain>
    </source>
</reference>
<sequence>MSTLVTLPADVQLLILDYIRLPSHLKAICLASKAWDELARPLLYRKVTINVFDEDEVARFERCMNAGAQAHLDGTRSLTLMDSLPPPEAPEFQVQAHRHFYKAEKLRPVEIGQIRAVLAYFLPNRLHTFRCVTSLLQYPGGISARPVRLHDMLLPQNNELSSIDLAELLQVPLDTILSCGDRA</sequence>
<dbReference type="GeneID" id="29114320"/>
<accession>A0A177DCB8</accession>